<evidence type="ECO:0000313" key="11">
    <source>
        <dbReference type="Proteomes" id="UP001642483"/>
    </source>
</evidence>
<evidence type="ECO:0000256" key="8">
    <source>
        <dbReference type="SAM" id="Phobius"/>
    </source>
</evidence>
<organism evidence="10 11">
    <name type="scientific">Clavelina lepadiformis</name>
    <name type="common">Light-bulb sea squirt</name>
    <name type="synonym">Ascidia lepadiformis</name>
    <dbReference type="NCBI Taxonomy" id="159417"/>
    <lineage>
        <taxon>Eukaryota</taxon>
        <taxon>Metazoa</taxon>
        <taxon>Chordata</taxon>
        <taxon>Tunicata</taxon>
        <taxon>Ascidiacea</taxon>
        <taxon>Aplousobranchia</taxon>
        <taxon>Clavelinidae</taxon>
        <taxon>Clavelina</taxon>
    </lineage>
</organism>
<evidence type="ECO:0000256" key="6">
    <source>
        <dbReference type="PROSITE-ProRule" id="PRU00152"/>
    </source>
</evidence>
<feature type="domain" description="PLAT" evidence="9">
    <location>
        <begin position="785"/>
        <end position="905"/>
    </location>
</feature>
<accession>A0ABP0G1R0</accession>
<evidence type="ECO:0000256" key="3">
    <source>
        <dbReference type="ARBA" id="ARBA00022692"/>
    </source>
</evidence>
<evidence type="ECO:0000256" key="1">
    <source>
        <dbReference type="ARBA" id="ARBA00004141"/>
    </source>
</evidence>
<evidence type="ECO:0000256" key="7">
    <source>
        <dbReference type="SAM" id="MobiDB-lite"/>
    </source>
</evidence>
<dbReference type="Proteomes" id="UP001642483">
    <property type="component" value="Unassembled WGS sequence"/>
</dbReference>
<dbReference type="PANTHER" id="PTHR10877:SF194">
    <property type="entry name" value="LOCATION OF VULVA DEFECTIVE 1"/>
    <property type="match status" value="1"/>
</dbReference>
<dbReference type="InterPro" id="IPR001024">
    <property type="entry name" value="PLAT/LH2_dom"/>
</dbReference>
<feature type="transmembrane region" description="Helical" evidence="8">
    <location>
        <begin position="1228"/>
        <end position="1249"/>
    </location>
</feature>
<keyword evidence="3 8" id="KW-0812">Transmembrane</keyword>
<dbReference type="Pfam" id="PF02010">
    <property type="entry name" value="REJ"/>
    <property type="match status" value="1"/>
</dbReference>
<evidence type="ECO:0000259" key="9">
    <source>
        <dbReference type="PROSITE" id="PS50095"/>
    </source>
</evidence>
<comment type="subcellular location">
    <subcellularLocation>
        <location evidence="1">Membrane</location>
        <topology evidence="1">Multi-pass membrane protein</topology>
    </subcellularLocation>
</comment>
<feature type="transmembrane region" description="Helical" evidence="8">
    <location>
        <begin position="741"/>
        <end position="760"/>
    </location>
</feature>
<protein>
    <recommendedName>
        <fullName evidence="9">PLAT domain-containing protein</fullName>
    </recommendedName>
</protein>
<dbReference type="EMBL" id="CAWYQH010000097">
    <property type="protein sequence ID" value="CAK8684075.1"/>
    <property type="molecule type" value="Genomic_DNA"/>
</dbReference>
<proteinExistence type="inferred from homology"/>
<dbReference type="InterPro" id="IPR051223">
    <property type="entry name" value="Polycystin"/>
</dbReference>
<comment type="similarity">
    <text evidence="2">Belongs to the polycystin family.</text>
</comment>
<comment type="caution">
    <text evidence="10">The sequence shown here is derived from an EMBL/GenBank/DDBJ whole genome shotgun (WGS) entry which is preliminary data.</text>
</comment>
<evidence type="ECO:0000256" key="4">
    <source>
        <dbReference type="ARBA" id="ARBA00022989"/>
    </source>
</evidence>
<dbReference type="InterPro" id="IPR002859">
    <property type="entry name" value="PKD/REJ-like"/>
</dbReference>
<reference evidence="10 11" key="1">
    <citation type="submission" date="2024-02" db="EMBL/GenBank/DDBJ databases">
        <authorList>
            <person name="Daric V."/>
            <person name="Darras S."/>
        </authorList>
    </citation>
    <scope>NUCLEOTIDE SEQUENCE [LARGE SCALE GENOMIC DNA]</scope>
</reference>
<gene>
    <name evidence="10" type="ORF">CVLEPA_LOCUS15075</name>
</gene>
<evidence type="ECO:0000313" key="10">
    <source>
        <dbReference type="EMBL" id="CAK8684075.1"/>
    </source>
</evidence>
<keyword evidence="4 8" id="KW-1133">Transmembrane helix</keyword>
<feature type="transmembrane region" description="Helical" evidence="8">
    <location>
        <begin position="951"/>
        <end position="969"/>
    </location>
</feature>
<dbReference type="SUPFAM" id="SSF49723">
    <property type="entry name" value="Lipase/lipooxygenase domain (PLAT/LH2 domain)"/>
    <property type="match status" value="1"/>
</dbReference>
<name>A0ABP0G1R0_CLALP</name>
<feature type="transmembrane region" description="Helical" evidence="8">
    <location>
        <begin position="993"/>
        <end position="1016"/>
    </location>
</feature>
<dbReference type="PANTHER" id="PTHR10877">
    <property type="entry name" value="POLYCYSTIN FAMILY MEMBER"/>
    <property type="match status" value="1"/>
</dbReference>
<evidence type="ECO:0000256" key="5">
    <source>
        <dbReference type="ARBA" id="ARBA00023136"/>
    </source>
</evidence>
<dbReference type="Pfam" id="PF20519">
    <property type="entry name" value="Polycystin_dom"/>
    <property type="match status" value="1"/>
</dbReference>
<dbReference type="InterPro" id="IPR046791">
    <property type="entry name" value="Polycystin_dom"/>
</dbReference>
<dbReference type="PROSITE" id="PS50095">
    <property type="entry name" value="PLAT"/>
    <property type="match status" value="1"/>
</dbReference>
<comment type="caution">
    <text evidence="6">Lacks conserved residue(s) required for the propagation of feature annotation.</text>
</comment>
<keyword evidence="11" id="KW-1185">Reference proteome</keyword>
<feature type="transmembrane region" description="Helical" evidence="8">
    <location>
        <begin position="1098"/>
        <end position="1121"/>
    </location>
</feature>
<dbReference type="InterPro" id="IPR036392">
    <property type="entry name" value="PLAT/LH2_dom_sf"/>
</dbReference>
<sequence>MCVSLSYNVMTQQCWLFEHNRRSLKENLAYEPNVDYYERLFYRGDAVVKEVVFECRDWIDEGEQMAYPQKGDRAPKSTLTYKFTTIPHGNQTQGLLLYFGNVQKTPGISMALGDLADNYSVSVIAQVCDMYGECAMSNIISLEIAPPNSTHIGDTLSGFTSGNASKLAILSNTGNSKAAAQLVQSISSIINIEHDESEDLFGNFTSNVTSSLPYLTTASPTTAEPTTASAFYVNETGNSTMGIAKGAKINLRSDIVDALSVATTSVTSMDNIQQMTSAMNAITKRTDEISGDAQRKASGAVMQMAGSLSAFSEDTNKEEVTAAAGNIVGSLGSVAKASETDMSDLQSQMSKSNEINFGLLDEEDLSPDEFEYYKERKLLKEKRRVRRSALGSQDVVENAIQAMESTAGALLGKQMEGEPPVDVKSDKLEMKIEKTMPSDLGEKNFSTSSGASLKLPSAEAILGKNATNETDSVDMQVTAFNDNPFGFGEDAAFINSPVTMLKIGSSNGPLLGNNKSHDKTDAGSNEGVGISIPSKFDPMRDMITVVRNINDTSLSISKFEVLSKNNAILVIVEPEDDRAKFEVYLRHGSKPSEEDYDFRFDLPHKFWDVDDKEDLYKIFISEEDIKETGLFFIGIKDLLNVSHSLESSSGRVRRRRSILNVNSTTYHLLIATPGCRRFDQEAKAWTGDGCKVDQRSTPEVTECLCTKLSPTSIFSAEFFVPPNTINFATVFAKINIADNPAVFLTVISFICVYLLMLVWARRADQTDAKKWSLKSCIDNRKDDRYLYQISIFTGHGRRSATHSKVSCVIFGEQGKSRVRRLAIREDQVPYTPSSVVHVLLREPKALGTLTHIHIWHDNKGKGENRSWYLDQIVVQEVRTGKRYFFICDQWLAVDHDDGKVDRIVPVATADNMSTFHRLFVSTTAQKFTEDHLWISLFYRPTKSNFTRCQRLSCCMALLFMTMIANAMFFESGNKVDKAGTRTLKVGPFTLSPLQLWTSFCSTLLVVPVTTIVMTLFKKAKTKQQEKIDKTEKAAVQRAVRKFNAKQNTHAKAETLPQPWDIAGCDAVYKINLDGTINAKPNIATKNEGQPPASQWPHYCVYIAWTLTWIAVLVSGFFAILYSFEWGRPKAERWLSNMMLSFWQSVLIVQPIKVILLAMFIATIVKKPDHQALDSVDHREMKEVERNFINLCKDNIESDVQEEENLSPPKPPSKRKLRRARRLREKEKAMSGILWEVVTYFFYIMVLLFLCHGNRDVKGLRITQQMKSTFVQPKFGFDSVTSVDYFWRFANEILLPSIYPTHWYNGDKKNWRNRHFLTDEQSYRVGPARLRQLRVQEHKCPLVGTATKNCRGHFDFNHEETRDFLPGWRSFSDRPSNYSDDDLIDDPTVIAWQYQSGFELRGVPFIGDLSVYPGGGYSAELGVNFESGKFVLSSLFNHSWIDHQTRAVFAEFTVYNPNINLFTSVQLLTEFPPVGAAVTYTSILTFRLYQYLGAYGTIMILAQVITLCFKEVISELCRLIPRKKTHDPYF</sequence>
<dbReference type="SMART" id="SM00308">
    <property type="entry name" value="LH2"/>
    <property type="match status" value="1"/>
</dbReference>
<feature type="region of interest" description="Disordered" evidence="7">
    <location>
        <begin position="1199"/>
        <end position="1218"/>
    </location>
</feature>
<feature type="transmembrane region" description="Helical" evidence="8">
    <location>
        <begin position="1141"/>
        <end position="1164"/>
    </location>
</feature>
<evidence type="ECO:0000256" key="2">
    <source>
        <dbReference type="ARBA" id="ARBA00007200"/>
    </source>
</evidence>
<keyword evidence="5 8" id="KW-0472">Membrane</keyword>
<dbReference type="Gene3D" id="2.60.60.20">
    <property type="entry name" value="PLAT/LH2 domain"/>
    <property type="match status" value="1"/>
</dbReference>
<dbReference type="Pfam" id="PF01477">
    <property type="entry name" value="PLAT"/>
    <property type="match status" value="1"/>
</dbReference>